<dbReference type="PROSITE" id="PS51186">
    <property type="entry name" value="GNAT"/>
    <property type="match status" value="1"/>
</dbReference>
<gene>
    <name evidence="2" type="ORF">GCM10010910_03030</name>
</gene>
<name>A0ABQ2MWY0_9MICO</name>
<proteinExistence type="predicted"/>
<reference evidence="3" key="1">
    <citation type="journal article" date="2019" name="Int. J. Syst. Evol. Microbiol.">
        <title>The Global Catalogue of Microorganisms (GCM) 10K type strain sequencing project: providing services to taxonomists for standard genome sequencing and annotation.</title>
        <authorList>
            <consortium name="The Broad Institute Genomics Platform"/>
            <consortium name="The Broad Institute Genome Sequencing Center for Infectious Disease"/>
            <person name="Wu L."/>
            <person name="Ma J."/>
        </authorList>
    </citation>
    <scope>NUCLEOTIDE SEQUENCE [LARGE SCALE GENOMIC DNA]</scope>
    <source>
        <strain evidence="3">CGMCC 4.7181</strain>
    </source>
</reference>
<dbReference type="RefSeq" id="WP_188699636.1">
    <property type="nucleotide sequence ID" value="NZ_BMMQ01000001.1"/>
</dbReference>
<dbReference type="Proteomes" id="UP000638043">
    <property type="component" value="Unassembled WGS sequence"/>
</dbReference>
<dbReference type="Pfam" id="PF00583">
    <property type="entry name" value="Acetyltransf_1"/>
    <property type="match status" value="1"/>
</dbReference>
<dbReference type="Gene3D" id="3.40.630.30">
    <property type="match status" value="1"/>
</dbReference>
<sequence>MNFTIDRLHVPESIDAPDAHEWRDYVRLVNEMQREDSGSDYFDGDAEAWLAGFRRQEYRAVHLLAARDADGSLVGVGNCTYEREGSSALVTVAVTSAHRGVGVEDALIEELERIASGAGKRVLDTYAFVSAARVGGELLPSPTGYGSVPRDDHWTAFFLRHGYALGQVERASAFDLRADADPVRRILDEALAAAGPDYEPLWWLTPTPDAYVDGYAAAVSRLSTDAPSGELEVEAMPWDAERIRHRETMKHEAGIALAVTAVRHIPSGDIVAFNEIQVLADRTRPSENIGTLVLSGHRGRRLGTIVKTHGLLRWRDAFPESPVVQTFNAEENRYMLDVNERVGFRPVCWTGEWQKKLA</sequence>
<protein>
    <recommendedName>
        <fullName evidence="1">N-acetyltransferase domain-containing protein</fullName>
    </recommendedName>
</protein>
<keyword evidence="3" id="KW-1185">Reference proteome</keyword>
<dbReference type="InterPro" id="IPR000182">
    <property type="entry name" value="GNAT_dom"/>
</dbReference>
<evidence type="ECO:0000259" key="1">
    <source>
        <dbReference type="PROSITE" id="PS51186"/>
    </source>
</evidence>
<evidence type="ECO:0000313" key="3">
    <source>
        <dbReference type="Proteomes" id="UP000638043"/>
    </source>
</evidence>
<accession>A0ABQ2MWY0</accession>
<comment type="caution">
    <text evidence="2">The sequence shown here is derived from an EMBL/GenBank/DDBJ whole genome shotgun (WGS) entry which is preliminary data.</text>
</comment>
<feature type="domain" description="N-acetyltransferase" evidence="1">
    <location>
        <begin position="12"/>
        <end position="181"/>
    </location>
</feature>
<dbReference type="SUPFAM" id="SSF55729">
    <property type="entry name" value="Acyl-CoA N-acyltransferases (Nat)"/>
    <property type="match status" value="1"/>
</dbReference>
<evidence type="ECO:0000313" key="2">
    <source>
        <dbReference type="EMBL" id="GGO59619.1"/>
    </source>
</evidence>
<organism evidence="2 3">
    <name type="scientific">Microbacterium nanhaiense</name>
    <dbReference type="NCBI Taxonomy" id="1301026"/>
    <lineage>
        <taxon>Bacteria</taxon>
        <taxon>Bacillati</taxon>
        <taxon>Actinomycetota</taxon>
        <taxon>Actinomycetes</taxon>
        <taxon>Micrococcales</taxon>
        <taxon>Microbacteriaceae</taxon>
        <taxon>Microbacterium</taxon>
    </lineage>
</organism>
<dbReference type="InterPro" id="IPR016181">
    <property type="entry name" value="Acyl_CoA_acyltransferase"/>
</dbReference>
<dbReference type="EMBL" id="BMMQ01000001">
    <property type="protein sequence ID" value="GGO59619.1"/>
    <property type="molecule type" value="Genomic_DNA"/>
</dbReference>